<organism evidence="6 7">
    <name type="scientific">Oikopleura dioica</name>
    <name type="common">Tunicate</name>
    <dbReference type="NCBI Taxonomy" id="34765"/>
    <lineage>
        <taxon>Eukaryota</taxon>
        <taxon>Metazoa</taxon>
        <taxon>Chordata</taxon>
        <taxon>Tunicata</taxon>
        <taxon>Appendicularia</taxon>
        <taxon>Copelata</taxon>
        <taxon>Oikopleuridae</taxon>
        <taxon>Oikopleura</taxon>
    </lineage>
</organism>
<comment type="subcellular location">
    <subcellularLocation>
        <location evidence="1">Membrane</location>
    </subcellularLocation>
</comment>
<evidence type="ECO:0000313" key="7">
    <source>
        <dbReference type="Proteomes" id="UP001158576"/>
    </source>
</evidence>
<name>A0ABN7RVD3_OIKDI</name>
<reference evidence="6 7" key="1">
    <citation type="submission" date="2021-04" db="EMBL/GenBank/DDBJ databases">
        <authorList>
            <person name="Bliznina A."/>
        </authorList>
    </citation>
    <scope>NUCLEOTIDE SEQUENCE [LARGE SCALE GENOMIC DNA]</scope>
</reference>
<dbReference type="EMBL" id="OU015568">
    <property type="protein sequence ID" value="CAG5086651.1"/>
    <property type="molecule type" value="Genomic_DNA"/>
</dbReference>
<dbReference type="PANTHER" id="PTHR13005:SF4">
    <property type="entry name" value="CYSTEINE-RICH HYDROPHOBIC PROTEIN"/>
    <property type="match status" value="1"/>
</dbReference>
<dbReference type="Proteomes" id="UP001158576">
    <property type="component" value="Chromosome PAR"/>
</dbReference>
<evidence type="ECO:0000259" key="5">
    <source>
        <dbReference type="Pfam" id="PF10256"/>
    </source>
</evidence>
<keyword evidence="4" id="KW-1133">Transmembrane helix</keyword>
<evidence type="ECO:0000256" key="2">
    <source>
        <dbReference type="ARBA" id="ARBA00023136"/>
    </source>
</evidence>
<gene>
    <name evidence="6" type="ORF">OKIOD_LOCUS2859</name>
</gene>
<dbReference type="Pfam" id="PF10256">
    <property type="entry name" value="Erf4"/>
    <property type="match status" value="1"/>
</dbReference>
<dbReference type="InterPro" id="IPR019383">
    <property type="entry name" value="Golgin_A_7/ERF4"/>
</dbReference>
<keyword evidence="4" id="KW-0812">Transmembrane</keyword>
<dbReference type="PANTHER" id="PTHR13005">
    <property type="entry name" value="CYSTEINE-RICH HYDROPHOBIC DOMAIN PROTEIN BRAIN X-LINKED PROTEIN"/>
    <property type="match status" value="1"/>
</dbReference>
<protein>
    <submittedName>
        <fullName evidence="6">Oidioi.mRNA.OKI2018_I69.PAR.g11301.t1.cds</fullName>
    </submittedName>
</protein>
<sequence>MDEIEEVEGSDTSSSRFPSQEVPPPIILKGTGEVTIFGLCCKYDNEFPHQLSGRLAPEEFSKMINRINSALKRSMASQLRWLVAGFALCVCSAGCSFLPVVCLSKRTRLRIQKLIDYENHRLYHKLGLRWGLVTLQIEDSPMFEYVIKIEYLPKIHLTYPD</sequence>
<proteinExistence type="predicted"/>
<keyword evidence="7" id="KW-1185">Reference proteome</keyword>
<dbReference type="InterPro" id="IPR039735">
    <property type="entry name" value="CHIC1/2"/>
</dbReference>
<evidence type="ECO:0000256" key="3">
    <source>
        <dbReference type="SAM" id="MobiDB-lite"/>
    </source>
</evidence>
<feature type="region of interest" description="Disordered" evidence="3">
    <location>
        <begin position="1"/>
        <end position="24"/>
    </location>
</feature>
<evidence type="ECO:0000256" key="1">
    <source>
        <dbReference type="ARBA" id="ARBA00004370"/>
    </source>
</evidence>
<feature type="transmembrane region" description="Helical" evidence="4">
    <location>
        <begin position="81"/>
        <end position="103"/>
    </location>
</feature>
<keyword evidence="2 4" id="KW-0472">Membrane</keyword>
<accession>A0ABN7RVD3</accession>
<feature type="domain" description="Golgin subfamily A member 7/ERF4" evidence="5">
    <location>
        <begin position="40"/>
        <end position="130"/>
    </location>
</feature>
<evidence type="ECO:0000256" key="4">
    <source>
        <dbReference type="SAM" id="Phobius"/>
    </source>
</evidence>
<evidence type="ECO:0000313" key="6">
    <source>
        <dbReference type="EMBL" id="CAG5086651.1"/>
    </source>
</evidence>